<protein>
    <submittedName>
        <fullName evidence="1">Uncharacterized protein</fullName>
    </submittedName>
</protein>
<sequence>MYQTCIESLVELIIKKNDRSALSKNTVVSSIPFHPNPKPFASRRPHLPVHLILPPPLPLQPTEDYQFHHHCCFDFIRFAWLEDMDDQIETIEARLQSFLGQLQPELGVLDRIIHKNKNQHRRSSYFQYLLKVRRDCKLLQSTNLLEVVNSCFHVIKGDKPRQKVHLLESLKRRKCNGVKHNFLARLKGAARLLSQIVEPMLKAAIEISTLLARSFFMGFSVTVLALLARLRVLTQQILLDVVSAFNMASSLSRKQQSVKLKQEGIEVYREYYPTNEPIVFLECVWETDKFVLLEKKNEPENTNPDKINDDVICQGLSTVEYESIETTLGENKQVDVTVDKTSEDHATMRTDNPSSMEGLTNSCEQVEEHDDVKDQSGVLENSIKTSEQEQITSSSLQANQDLPKLKPKKVAFISVKKPEASKANDTGLLSKLSDDKVNGVKEDPLFSLLTGGI</sequence>
<reference evidence="1 2" key="2">
    <citation type="journal article" date="2022" name="Mol. Ecol. Resour.">
        <title>The genomes of chicory, endive, great burdock and yacon provide insights into Asteraceae paleo-polyploidization history and plant inulin production.</title>
        <authorList>
            <person name="Fan W."/>
            <person name="Wang S."/>
            <person name="Wang H."/>
            <person name="Wang A."/>
            <person name="Jiang F."/>
            <person name="Liu H."/>
            <person name="Zhao H."/>
            <person name="Xu D."/>
            <person name="Zhang Y."/>
        </authorList>
    </citation>
    <scope>NUCLEOTIDE SEQUENCE [LARGE SCALE GENOMIC DNA]</scope>
    <source>
        <strain evidence="2">cv. Yunnan</strain>
        <tissue evidence="1">Leaves</tissue>
    </source>
</reference>
<evidence type="ECO:0000313" key="1">
    <source>
        <dbReference type="EMBL" id="KAI3675593.1"/>
    </source>
</evidence>
<keyword evidence="2" id="KW-1185">Reference proteome</keyword>
<dbReference type="Proteomes" id="UP001056120">
    <property type="component" value="Linkage Group LG29"/>
</dbReference>
<proteinExistence type="predicted"/>
<name>A0ACB8XVU2_9ASTR</name>
<dbReference type="EMBL" id="CM042046">
    <property type="protein sequence ID" value="KAI3675593.1"/>
    <property type="molecule type" value="Genomic_DNA"/>
</dbReference>
<evidence type="ECO:0000313" key="2">
    <source>
        <dbReference type="Proteomes" id="UP001056120"/>
    </source>
</evidence>
<comment type="caution">
    <text evidence="1">The sequence shown here is derived from an EMBL/GenBank/DDBJ whole genome shotgun (WGS) entry which is preliminary data.</text>
</comment>
<organism evidence="1 2">
    <name type="scientific">Smallanthus sonchifolius</name>
    <dbReference type="NCBI Taxonomy" id="185202"/>
    <lineage>
        <taxon>Eukaryota</taxon>
        <taxon>Viridiplantae</taxon>
        <taxon>Streptophyta</taxon>
        <taxon>Embryophyta</taxon>
        <taxon>Tracheophyta</taxon>
        <taxon>Spermatophyta</taxon>
        <taxon>Magnoliopsida</taxon>
        <taxon>eudicotyledons</taxon>
        <taxon>Gunneridae</taxon>
        <taxon>Pentapetalae</taxon>
        <taxon>asterids</taxon>
        <taxon>campanulids</taxon>
        <taxon>Asterales</taxon>
        <taxon>Asteraceae</taxon>
        <taxon>Asteroideae</taxon>
        <taxon>Heliantheae alliance</taxon>
        <taxon>Millerieae</taxon>
        <taxon>Smallanthus</taxon>
    </lineage>
</organism>
<gene>
    <name evidence="1" type="ORF">L1987_85183</name>
</gene>
<reference evidence="2" key="1">
    <citation type="journal article" date="2022" name="Mol. Ecol. Resour.">
        <title>The genomes of chicory, endive, great burdock and yacon provide insights into Asteraceae palaeo-polyploidization history and plant inulin production.</title>
        <authorList>
            <person name="Fan W."/>
            <person name="Wang S."/>
            <person name="Wang H."/>
            <person name="Wang A."/>
            <person name="Jiang F."/>
            <person name="Liu H."/>
            <person name="Zhao H."/>
            <person name="Xu D."/>
            <person name="Zhang Y."/>
        </authorList>
    </citation>
    <scope>NUCLEOTIDE SEQUENCE [LARGE SCALE GENOMIC DNA]</scope>
    <source>
        <strain evidence="2">cv. Yunnan</strain>
    </source>
</reference>
<accession>A0ACB8XVU2</accession>